<evidence type="ECO:0000313" key="4">
    <source>
        <dbReference type="Proteomes" id="UP000237481"/>
    </source>
</evidence>
<organism evidence="3 4">
    <name type="scientific">Tolypocladium paradoxum</name>
    <dbReference type="NCBI Taxonomy" id="94208"/>
    <lineage>
        <taxon>Eukaryota</taxon>
        <taxon>Fungi</taxon>
        <taxon>Dikarya</taxon>
        <taxon>Ascomycota</taxon>
        <taxon>Pezizomycotina</taxon>
        <taxon>Sordariomycetes</taxon>
        <taxon>Hypocreomycetidae</taxon>
        <taxon>Hypocreales</taxon>
        <taxon>Ophiocordycipitaceae</taxon>
        <taxon>Tolypocladium</taxon>
    </lineage>
</organism>
<proteinExistence type="predicted"/>
<feature type="region of interest" description="Disordered" evidence="1">
    <location>
        <begin position="576"/>
        <end position="596"/>
    </location>
</feature>
<feature type="compositionally biased region" description="Polar residues" evidence="1">
    <location>
        <begin position="576"/>
        <end position="586"/>
    </location>
</feature>
<comment type="caution">
    <text evidence="3">The sequence shown here is derived from an EMBL/GenBank/DDBJ whole genome shotgun (WGS) entry which is preliminary data.</text>
</comment>
<dbReference type="Pfam" id="PF00646">
    <property type="entry name" value="F-box"/>
    <property type="match status" value="1"/>
</dbReference>
<accession>A0A2S4L5A3</accession>
<name>A0A2S4L5A3_9HYPO</name>
<dbReference type="PROSITE" id="PS50181">
    <property type="entry name" value="FBOX"/>
    <property type="match status" value="1"/>
</dbReference>
<reference evidence="3 4" key="1">
    <citation type="submission" date="2018-01" db="EMBL/GenBank/DDBJ databases">
        <title>Harnessing the power of phylogenomics to disentangle the directionality and signatures of interkingdom host jumping in the parasitic fungal genus Tolypocladium.</title>
        <authorList>
            <person name="Quandt C.A."/>
            <person name="Patterson W."/>
            <person name="Spatafora J.W."/>
        </authorList>
    </citation>
    <scope>NUCLEOTIDE SEQUENCE [LARGE SCALE GENOMIC DNA]</scope>
    <source>
        <strain evidence="3 4">NRBC 100945</strain>
    </source>
</reference>
<dbReference type="AlphaFoldDB" id="A0A2S4L5A3"/>
<evidence type="ECO:0000259" key="2">
    <source>
        <dbReference type="PROSITE" id="PS50181"/>
    </source>
</evidence>
<dbReference type="InterPro" id="IPR001810">
    <property type="entry name" value="F-box_dom"/>
</dbReference>
<protein>
    <recommendedName>
        <fullName evidence="2">F-box domain-containing protein</fullName>
    </recommendedName>
</protein>
<dbReference type="EMBL" id="PKSG01000233">
    <property type="protein sequence ID" value="POR37597.1"/>
    <property type="molecule type" value="Genomic_DNA"/>
</dbReference>
<keyword evidence="4" id="KW-1185">Reference proteome</keyword>
<evidence type="ECO:0000313" key="3">
    <source>
        <dbReference type="EMBL" id="POR37597.1"/>
    </source>
</evidence>
<evidence type="ECO:0000256" key="1">
    <source>
        <dbReference type="SAM" id="MobiDB-lite"/>
    </source>
</evidence>
<gene>
    <name evidence="3" type="ORF">TPAR_02231</name>
</gene>
<dbReference type="Proteomes" id="UP000237481">
    <property type="component" value="Unassembled WGS sequence"/>
</dbReference>
<sequence length="618" mass="68712">MRCGYGAKPETTVVLDLPWDILRSLLELLAPQHLLALCLVNKAFRAIAEPYLYAQVEWSWEWEWKPVATPPIIPLLRTIIRRPELGSHVRALICHGASFYGPPFSGKLPPNIPVDESFIDQAKSVVGKVRVSFGDLWLQRLRSGTMDAYITLLLTQLPHLTQLHMHPSFTKESQLFGMMLRSSLVNASNQSMFPFLQRLQNIIFIHKVDHVQGTRNRIINNTSDVLPLFYLTSLEKMSASVSNPEAFVWPYDMPPDASALTSLDLSTIREGCLGHILKATTSLTSLRWKWLYDPNTQDEYNTPTINLEKIFEDISHTRSTLAELRIEAENYPALGEGDLRSLRLHGSCGPLTAFDRLKVLEAPQLFLLGFTEHRTEQLANVLPRNIQHLAISDDLTLLDEMEGYDRDLLNAIRVWLETSKPCMPQLCSIRLVLRESDMEWGPSMRLELKELCIAAGMELDVCLPPLGAQGNWLSGKTPLPLLSDSHHVLPLDTAEGATRGNGHWREGLGDQTSSASLLCRTVPELLAGASREPQPTTGPRGHQSDVAVLEQTREALHVTARFGDCRQPTASGLNFANTDVASSSEPVSRAPLEQPALSSTKSIMVNASSSLQSGQASM</sequence>
<feature type="domain" description="F-box" evidence="2">
    <location>
        <begin position="11"/>
        <end position="56"/>
    </location>
</feature>
<dbReference type="OrthoDB" id="4191831at2759"/>